<dbReference type="KEGG" id="ccur:IAR63_13295"/>
<dbReference type="InterPro" id="IPR029492">
    <property type="entry name" value="DUF4435"/>
</dbReference>
<keyword evidence="3" id="KW-1185">Reference proteome</keyword>
<evidence type="ECO:0000259" key="1">
    <source>
        <dbReference type="Pfam" id="PF14491"/>
    </source>
</evidence>
<evidence type="ECO:0000313" key="2">
    <source>
        <dbReference type="EMBL" id="QNP28841.1"/>
    </source>
</evidence>
<organism evidence="2 3">
    <name type="scientific">Cylindrospermopsis curvispora GIHE-G1</name>
    <dbReference type="NCBI Taxonomy" id="2666332"/>
    <lineage>
        <taxon>Bacteria</taxon>
        <taxon>Bacillati</taxon>
        <taxon>Cyanobacteriota</taxon>
        <taxon>Cyanophyceae</taxon>
        <taxon>Nostocales</taxon>
        <taxon>Aphanizomenonaceae</taxon>
        <taxon>Cylindrospermopsis</taxon>
    </lineage>
</organism>
<gene>
    <name evidence="2" type="ORF">IAR63_13295</name>
</gene>
<dbReference type="Pfam" id="PF14491">
    <property type="entry name" value="DUF4435"/>
    <property type="match status" value="1"/>
</dbReference>
<dbReference type="Proteomes" id="UP000516013">
    <property type="component" value="Chromosome"/>
</dbReference>
<feature type="domain" description="DUF4435" evidence="1">
    <location>
        <begin position="7"/>
        <end position="158"/>
    </location>
</feature>
<protein>
    <submittedName>
        <fullName evidence="2">DUF4435 domain-containing protein</fullName>
    </submittedName>
</protein>
<dbReference type="AlphaFoldDB" id="A0A7H0EYH5"/>
<name>A0A7H0EYH5_9CYAN</name>
<dbReference type="RefSeq" id="WP_187705593.1">
    <property type="nucleotide sequence ID" value="NZ_CP060822.1"/>
</dbReference>
<proteinExistence type="predicted"/>
<dbReference type="EMBL" id="CP060822">
    <property type="protein sequence ID" value="QNP28841.1"/>
    <property type="molecule type" value="Genomic_DNA"/>
</dbReference>
<sequence>MNRNYHFLLNGKEGVLGIYRMISSRKYYSNVRAIYFVDRDFDESINQGGASAIYETPCHSVENFYTSVQCFSRIIRDEFQLQGLDENFNRCIDLYTKLQKEFHNAVELLNVWIACHTDKSSKLNLSKHKLSEFVSIDLDQVIAQYTLSDLRDKFPDVPIILESDCVLV</sequence>
<accession>A0A7H0EYH5</accession>
<evidence type="ECO:0000313" key="3">
    <source>
        <dbReference type="Proteomes" id="UP000516013"/>
    </source>
</evidence>
<reference evidence="2 3" key="1">
    <citation type="submission" date="2020-08" db="EMBL/GenBank/DDBJ databases">
        <title>Complete genome sequence of Raphidiopsis curvispora isolated from drinking water reservoir in South Korea.</title>
        <authorList>
            <person name="Jeong J."/>
        </authorList>
    </citation>
    <scope>NUCLEOTIDE SEQUENCE [LARGE SCALE GENOMIC DNA]</scope>
    <source>
        <strain evidence="2 3">GIHE-G1</strain>
    </source>
</reference>